<dbReference type="PANTHER" id="PTHR44688">
    <property type="entry name" value="DNA-BINDING TRANSCRIPTIONAL ACTIVATOR DEVR_DOSR"/>
    <property type="match status" value="1"/>
</dbReference>
<dbReference type="Gene3D" id="3.30.450.40">
    <property type="match status" value="1"/>
</dbReference>
<keyword evidence="6" id="KW-1185">Reference proteome</keyword>
<dbReference type="AlphaFoldDB" id="M3VAQ0"/>
<dbReference type="SUPFAM" id="SSF46894">
    <property type="entry name" value="C-terminal effector domain of the bipartite response regulators"/>
    <property type="match status" value="1"/>
</dbReference>
<keyword evidence="2" id="KW-0238">DNA-binding</keyword>
<evidence type="ECO:0000256" key="2">
    <source>
        <dbReference type="ARBA" id="ARBA00023125"/>
    </source>
</evidence>
<dbReference type="InterPro" id="IPR036388">
    <property type="entry name" value="WH-like_DNA-bd_sf"/>
</dbReference>
<dbReference type="Proteomes" id="UP000035009">
    <property type="component" value="Unassembled WGS sequence"/>
</dbReference>
<name>M3VAQ0_GORML</name>
<dbReference type="PROSITE" id="PS50043">
    <property type="entry name" value="HTH_LUXR_2"/>
    <property type="match status" value="1"/>
</dbReference>
<evidence type="ECO:0000259" key="4">
    <source>
        <dbReference type="PROSITE" id="PS50043"/>
    </source>
</evidence>
<evidence type="ECO:0000256" key="3">
    <source>
        <dbReference type="ARBA" id="ARBA00023163"/>
    </source>
</evidence>
<dbReference type="InterPro" id="IPR029016">
    <property type="entry name" value="GAF-like_dom_sf"/>
</dbReference>
<dbReference type="SMART" id="SM00065">
    <property type="entry name" value="GAF"/>
    <property type="match status" value="1"/>
</dbReference>
<organism evidence="5 6">
    <name type="scientific">Gordonia malaquae NBRC 108250</name>
    <dbReference type="NCBI Taxonomy" id="1223542"/>
    <lineage>
        <taxon>Bacteria</taxon>
        <taxon>Bacillati</taxon>
        <taxon>Actinomycetota</taxon>
        <taxon>Actinomycetes</taxon>
        <taxon>Mycobacteriales</taxon>
        <taxon>Gordoniaceae</taxon>
        <taxon>Gordonia</taxon>
    </lineage>
</organism>
<proteinExistence type="predicted"/>
<dbReference type="SMART" id="SM00421">
    <property type="entry name" value="HTH_LUXR"/>
    <property type="match status" value="1"/>
</dbReference>
<dbReference type="STRING" id="410332.SAMN04488550_3890"/>
<dbReference type="InterPro" id="IPR016032">
    <property type="entry name" value="Sig_transdc_resp-reg_C-effctor"/>
</dbReference>
<dbReference type="EMBL" id="BAOP01000007">
    <property type="protein sequence ID" value="GAC79048.1"/>
    <property type="molecule type" value="Genomic_DNA"/>
</dbReference>
<sequence>MICVTPATDNPPKRGTPSDELARRLRMPLERLRLRTGAGLAFAGRVLPGTADHIELFAFDGDVVGPLRGANLYPGHGLGGRVIGRRRAAAVHDYVRSPLITHTYDEIIRAENLRAMVAAPIIVGRKHIGVLYAARRNPHDQLGVSLDAVADEARGVEQQLAVADVLATLRTDDEERDLAAWRAQIQDSHARLRALADTTSDAALRDQMLDIADGLAHDSPFDEPSVHLTAREQDVLGLLAAGLPNATIADRLGIGVYTVKDHVKRLLVKLDASTRFEAVVNARRVRLIP</sequence>
<dbReference type="PROSITE" id="PS00622">
    <property type="entry name" value="HTH_LUXR_1"/>
    <property type="match status" value="1"/>
</dbReference>
<accession>M3VAQ0</accession>
<dbReference type="Pfam" id="PF00196">
    <property type="entry name" value="GerE"/>
    <property type="match status" value="1"/>
</dbReference>
<dbReference type="Gene3D" id="1.10.10.10">
    <property type="entry name" value="Winged helix-like DNA-binding domain superfamily/Winged helix DNA-binding domain"/>
    <property type="match status" value="1"/>
</dbReference>
<evidence type="ECO:0000256" key="1">
    <source>
        <dbReference type="ARBA" id="ARBA00023015"/>
    </source>
</evidence>
<keyword evidence="1" id="KW-0805">Transcription regulation</keyword>
<dbReference type="InterPro" id="IPR003018">
    <property type="entry name" value="GAF"/>
</dbReference>
<dbReference type="InterPro" id="IPR000792">
    <property type="entry name" value="Tscrpt_reg_LuxR_C"/>
</dbReference>
<dbReference type="GO" id="GO:0003677">
    <property type="term" value="F:DNA binding"/>
    <property type="evidence" value="ECO:0007669"/>
    <property type="project" value="UniProtKB-KW"/>
</dbReference>
<dbReference type="GO" id="GO:0006355">
    <property type="term" value="P:regulation of DNA-templated transcription"/>
    <property type="evidence" value="ECO:0007669"/>
    <property type="project" value="InterPro"/>
</dbReference>
<comment type="caution">
    <text evidence="5">The sequence shown here is derived from an EMBL/GenBank/DDBJ whole genome shotgun (WGS) entry which is preliminary data.</text>
</comment>
<feature type="domain" description="HTH luxR-type" evidence="4">
    <location>
        <begin position="221"/>
        <end position="286"/>
    </location>
</feature>
<keyword evidence="3" id="KW-0804">Transcription</keyword>
<evidence type="ECO:0000313" key="6">
    <source>
        <dbReference type="Proteomes" id="UP000035009"/>
    </source>
</evidence>
<dbReference type="Pfam" id="PF01590">
    <property type="entry name" value="GAF"/>
    <property type="match status" value="1"/>
</dbReference>
<protein>
    <submittedName>
        <fullName evidence="5">Putative LuxR family transcriptional regulator</fullName>
    </submittedName>
</protein>
<dbReference type="eggNOG" id="COG2197">
    <property type="taxonomic scope" value="Bacteria"/>
</dbReference>
<dbReference type="CDD" id="cd06170">
    <property type="entry name" value="LuxR_C_like"/>
    <property type="match status" value="1"/>
</dbReference>
<dbReference type="PANTHER" id="PTHR44688:SF16">
    <property type="entry name" value="DNA-BINDING TRANSCRIPTIONAL ACTIVATOR DEVR_DOSR"/>
    <property type="match status" value="1"/>
</dbReference>
<evidence type="ECO:0000313" key="5">
    <source>
        <dbReference type="EMBL" id="GAC79048.1"/>
    </source>
</evidence>
<dbReference type="SUPFAM" id="SSF55781">
    <property type="entry name" value="GAF domain-like"/>
    <property type="match status" value="1"/>
</dbReference>
<dbReference type="PRINTS" id="PR00038">
    <property type="entry name" value="HTHLUXR"/>
</dbReference>
<reference evidence="5 6" key="1">
    <citation type="submission" date="2013-02" db="EMBL/GenBank/DDBJ databases">
        <title>Whole genome shotgun sequence of Gordonia malaquae NBRC 108250.</title>
        <authorList>
            <person name="Yoshida I."/>
            <person name="Hosoyama A."/>
            <person name="Tsuchikane K."/>
            <person name="Ando Y."/>
            <person name="Baba S."/>
            <person name="Ohji S."/>
            <person name="Hamada M."/>
            <person name="Tamura T."/>
            <person name="Yamazoe A."/>
            <person name="Yamazaki S."/>
            <person name="Fujita N."/>
        </authorList>
    </citation>
    <scope>NUCLEOTIDE SEQUENCE [LARGE SCALE GENOMIC DNA]</scope>
    <source>
        <strain evidence="5 6">NBRC 108250</strain>
    </source>
</reference>
<dbReference type="RefSeq" id="WP_008377327.1">
    <property type="nucleotide sequence ID" value="NZ_BAOP01000007.1"/>
</dbReference>
<gene>
    <name evidence="5" type="ORF">GM1_007_00070</name>
</gene>